<organism evidence="1 2">
    <name type="scientific">Citrus sinensis</name>
    <name type="common">Sweet orange</name>
    <name type="synonym">Citrus aurantium var. sinensis</name>
    <dbReference type="NCBI Taxonomy" id="2711"/>
    <lineage>
        <taxon>Eukaryota</taxon>
        <taxon>Viridiplantae</taxon>
        <taxon>Streptophyta</taxon>
        <taxon>Embryophyta</taxon>
        <taxon>Tracheophyta</taxon>
        <taxon>Spermatophyta</taxon>
        <taxon>Magnoliopsida</taxon>
        <taxon>eudicotyledons</taxon>
        <taxon>Gunneridae</taxon>
        <taxon>Pentapetalae</taxon>
        <taxon>rosids</taxon>
        <taxon>malvids</taxon>
        <taxon>Sapindales</taxon>
        <taxon>Rutaceae</taxon>
        <taxon>Aurantioideae</taxon>
        <taxon>Citrus</taxon>
    </lineage>
</organism>
<proteinExistence type="predicted"/>
<evidence type="ECO:0000313" key="1">
    <source>
        <dbReference type="EMBL" id="KAH9717892.1"/>
    </source>
</evidence>
<gene>
    <name evidence="1" type="ORF">KPL71_022013</name>
</gene>
<name>A0ACB8JJJ0_CITSI</name>
<sequence>MFQLCSTRDIISNYRRKPIILCKDQEQKQTHLDPLLQITYAISTVEIGQIEKKYQKRMGDVQRATTKAVLDWHQVEAEAAAGCGGPRLRVLRQRPELEVLRATGTSPGGLGAELVAFGFLLNTRNKYFCFLSLRFLHALYMIKVANQQIDKKKQKKDSHQERLSEVDQPLMQYSDDDQRRRRWKESEMSAMVSALKHVVAGDTDVVVSQAQQMQQNDYNMKVTAVTSSVGCSPSSSSRTGSGQKRAREMEGGANFSSRPEREVDELSHVTAGSVCVVTGTERLSISASTRMQGEAIYEYNSNKKSVRVQEPGRRYRGVRHRPWGKWAAEIRDPFKAARVWLGTFDTAEDAARAYDEAALRFRGNKAKLNFPENVKLAKSSPNANSVAAQLTISDSTTTLLPISTPSEPIVHCQALDHYVPNTEVSSDFRDYSFLVSDFAEFQRQPMSSYLSSASSPLRLTSSHPFPGQPPVQFMPAKTESDSAEFSIPPWNASSYYPPSG</sequence>
<evidence type="ECO:0000313" key="2">
    <source>
        <dbReference type="Proteomes" id="UP000829398"/>
    </source>
</evidence>
<dbReference type="EMBL" id="CM039176">
    <property type="protein sequence ID" value="KAH9717892.1"/>
    <property type="molecule type" value="Genomic_DNA"/>
</dbReference>
<dbReference type="Proteomes" id="UP000829398">
    <property type="component" value="Chromosome 7"/>
</dbReference>
<reference evidence="2" key="1">
    <citation type="journal article" date="2023" name="Hortic. Res.">
        <title>A chromosome-level phased genome enabling allele-level studies in sweet orange: a case study on citrus Huanglongbing tolerance.</title>
        <authorList>
            <person name="Wu B."/>
            <person name="Yu Q."/>
            <person name="Deng Z."/>
            <person name="Duan Y."/>
            <person name="Luo F."/>
            <person name="Gmitter F. Jr."/>
        </authorList>
    </citation>
    <scope>NUCLEOTIDE SEQUENCE [LARGE SCALE GENOMIC DNA]</scope>
    <source>
        <strain evidence="2">cv. Valencia</strain>
    </source>
</reference>
<accession>A0ACB8JJJ0</accession>
<keyword evidence="2" id="KW-1185">Reference proteome</keyword>
<comment type="caution">
    <text evidence="1">The sequence shown here is derived from an EMBL/GenBank/DDBJ whole genome shotgun (WGS) entry which is preliminary data.</text>
</comment>
<protein>
    <submittedName>
        <fullName evidence="1">Ethylene-responsive transcription factor ABR1</fullName>
    </submittedName>
</protein>